<keyword evidence="1" id="KW-0560">Oxidoreductase</keyword>
<sequence length="471" mass="53042">MSTSTKIVITPENTGLWNIQQSEEAAQAASELLQKDLEGHHVFLNNKGFHDHMLHHILALYGTGASVTQLRKAYDSRHPLQRPTQPPHDDVAAHLRASWSNSVKYLGQEQYYPDFLAYFQSIIRTKGYESVVNEYLFKGDAAADDLLVRLHAGVLHPLIQLMYGLEWKQPAVVAEALAETCVHRLEGLDQLLLPSERRGRAPSPRSQEQSLLSMYHDIRSNHDVSVAVQIDDGADKIQAGVLKRARQPMLKILERVSVNPSKLDERTAEMMHAIIYIGSGAAIHPPQHVKYDFSLMHHINSSLIYLVINNQDWISLDTKTRMLEWKIRMDLLQYVAQASPAFSVESIVNYTPKLQHGSMVSIRDIGVRLQSFGDDGHAIKQARATAVCHELMKKYETKSWAVLKGDEIWKKIQHMVVDAVEGPGVLYVRCAGLQEVWKDVPLQSRPRRPSDVLESLQTGSGSSEEALRGYS</sequence>
<dbReference type="PANTHER" id="PTHR35870:SF1">
    <property type="entry name" value="PROTEIN, PUTATIVE (AFU_ORTHOLOGUE AFUA_5G03330)-RELATED"/>
    <property type="match status" value="1"/>
</dbReference>
<dbReference type="AlphaFoldDB" id="A0A0A1V6Q5"/>
<dbReference type="InterPro" id="IPR025337">
    <property type="entry name" value="Questin_oxidase-like"/>
</dbReference>
<gene>
    <name evidence="3" type="ORF">X797_002946</name>
</gene>
<feature type="region of interest" description="Disordered" evidence="2">
    <location>
        <begin position="446"/>
        <end position="471"/>
    </location>
</feature>
<comment type="caution">
    <text evidence="3">The sequence shown here is derived from an EMBL/GenBank/DDBJ whole genome shotgun (WGS) entry which is preliminary data.</text>
</comment>
<dbReference type="PANTHER" id="PTHR35870">
    <property type="entry name" value="PROTEIN, PUTATIVE (AFU_ORTHOLOGUE AFUA_5G03330)-RELATED"/>
    <property type="match status" value="1"/>
</dbReference>
<dbReference type="HOGENOM" id="CLU_019145_2_1_1"/>
<evidence type="ECO:0000256" key="1">
    <source>
        <dbReference type="ARBA" id="ARBA00023002"/>
    </source>
</evidence>
<organism evidence="3 4">
    <name type="scientific">Metarhizium robertsii</name>
    <dbReference type="NCBI Taxonomy" id="568076"/>
    <lineage>
        <taxon>Eukaryota</taxon>
        <taxon>Fungi</taxon>
        <taxon>Dikarya</taxon>
        <taxon>Ascomycota</taxon>
        <taxon>Pezizomycotina</taxon>
        <taxon>Sordariomycetes</taxon>
        <taxon>Hypocreomycetidae</taxon>
        <taxon>Hypocreales</taxon>
        <taxon>Clavicipitaceae</taxon>
        <taxon>Metarhizium</taxon>
    </lineage>
</organism>
<dbReference type="eggNOG" id="ENOG502S69W">
    <property type="taxonomic scope" value="Eukaryota"/>
</dbReference>
<name>A0A0A1V6Q5_9HYPO</name>
<protein>
    <submittedName>
        <fullName evidence="3">DUF4243 domain protein</fullName>
    </submittedName>
</protein>
<dbReference type="GO" id="GO:0016491">
    <property type="term" value="F:oxidoreductase activity"/>
    <property type="evidence" value="ECO:0007669"/>
    <property type="project" value="UniProtKB-KW"/>
</dbReference>
<dbReference type="Proteomes" id="UP000030151">
    <property type="component" value="Unassembled WGS sequence"/>
</dbReference>
<evidence type="ECO:0000313" key="4">
    <source>
        <dbReference type="Proteomes" id="UP000030151"/>
    </source>
</evidence>
<accession>A0A0A1V6Q5</accession>
<proteinExistence type="predicted"/>
<evidence type="ECO:0000256" key="2">
    <source>
        <dbReference type="SAM" id="MobiDB-lite"/>
    </source>
</evidence>
<reference evidence="3 4" key="1">
    <citation type="submission" date="2014-02" db="EMBL/GenBank/DDBJ databases">
        <title>The genome sequence of the entomopathogenic fungus Metarhizium robertsii ARSEF 2575.</title>
        <authorList>
            <person name="Giuliano Garisto Donzelli B."/>
            <person name="Roe B.A."/>
            <person name="Macmil S.L."/>
            <person name="Krasnoff S.B."/>
            <person name="Gibson D.M."/>
        </authorList>
    </citation>
    <scope>NUCLEOTIDE SEQUENCE [LARGE SCALE GENOMIC DNA]</scope>
    <source>
        <strain evidence="3 4">ARSEF 2575</strain>
    </source>
</reference>
<evidence type="ECO:0000313" key="3">
    <source>
        <dbReference type="EMBL" id="EXV05258.1"/>
    </source>
</evidence>
<dbReference type="Pfam" id="PF14027">
    <property type="entry name" value="Questin_oxidase"/>
    <property type="match status" value="1"/>
</dbReference>
<dbReference type="EMBL" id="JELW01000002">
    <property type="protein sequence ID" value="EXV05258.1"/>
    <property type="molecule type" value="Genomic_DNA"/>
</dbReference>